<dbReference type="SUPFAM" id="SSF53850">
    <property type="entry name" value="Periplasmic binding protein-like II"/>
    <property type="match status" value="1"/>
</dbReference>
<dbReference type="KEGG" id="pvac:HC248_01289"/>
<dbReference type="Gene3D" id="3.90.76.10">
    <property type="entry name" value="Dipeptide-binding Protein, Domain 1"/>
    <property type="match status" value="1"/>
</dbReference>
<evidence type="ECO:0000256" key="1">
    <source>
        <dbReference type="ARBA" id="ARBA00005695"/>
    </source>
</evidence>
<dbReference type="AlphaFoldDB" id="A0A6H2H816"/>
<proteinExistence type="inferred from homology"/>
<evidence type="ECO:0000313" key="4">
    <source>
        <dbReference type="EMBL" id="QJC56005.1"/>
    </source>
</evidence>
<dbReference type="PANTHER" id="PTHR30290">
    <property type="entry name" value="PERIPLASMIC BINDING COMPONENT OF ABC TRANSPORTER"/>
    <property type="match status" value="1"/>
</dbReference>
<protein>
    <submittedName>
        <fullName evidence="4">Periplasmic dipeptide transport protein</fullName>
    </submittedName>
</protein>
<dbReference type="Gene3D" id="3.10.105.10">
    <property type="entry name" value="Dipeptide-binding Protein, Domain 3"/>
    <property type="match status" value="1"/>
</dbReference>
<evidence type="ECO:0000313" key="5">
    <source>
        <dbReference type="Proteomes" id="UP000502041"/>
    </source>
</evidence>
<feature type="domain" description="Solute-binding protein family 5" evidence="3">
    <location>
        <begin position="85"/>
        <end position="465"/>
    </location>
</feature>
<dbReference type="PANTHER" id="PTHR30290:SF38">
    <property type="entry name" value="D,D-DIPEPTIDE-BINDING PERIPLASMIC PROTEIN DDPA-RELATED"/>
    <property type="match status" value="1"/>
</dbReference>
<dbReference type="FunFam" id="3.10.105.10:FF:000002">
    <property type="entry name" value="Dipeptide ABC transporter, substrate-binding protein"/>
    <property type="match status" value="1"/>
</dbReference>
<dbReference type="GO" id="GO:1904680">
    <property type="term" value="F:peptide transmembrane transporter activity"/>
    <property type="evidence" value="ECO:0007669"/>
    <property type="project" value="TreeGrafter"/>
</dbReference>
<evidence type="ECO:0000259" key="3">
    <source>
        <dbReference type="Pfam" id="PF00496"/>
    </source>
</evidence>
<dbReference type="InterPro" id="IPR030678">
    <property type="entry name" value="Peptide/Ni-bd"/>
</dbReference>
<keyword evidence="2" id="KW-0732">Signal</keyword>
<keyword evidence="5" id="KW-1185">Reference proteome</keyword>
<dbReference type="RefSeq" id="WP_168921782.1">
    <property type="nucleotide sequence ID" value="NZ_CP051461.1"/>
</dbReference>
<gene>
    <name evidence="4" type="primary">dppA_1</name>
    <name evidence="4" type="ORF">HC248_01289</name>
</gene>
<name>A0A6H2H816_9BURK</name>
<dbReference type="CDD" id="cd08493">
    <property type="entry name" value="PBP2_DppA_like"/>
    <property type="match status" value="1"/>
</dbReference>
<dbReference type="Gene3D" id="3.40.190.10">
    <property type="entry name" value="Periplasmic binding protein-like II"/>
    <property type="match status" value="1"/>
</dbReference>
<dbReference type="GO" id="GO:0042938">
    <property type="term" value="P:dipeptide transport"/>
    <property type="evidence" value="ECO:0007669"/>
    <property type="project" value="TreeGrafter"/>
</dbReference>
<dbReference type="Pfam" id="PF00496">
    <property type="entry name" value="SBP_bac_5"/>
    <property type="match status" value="1"/>
</dbReference>
<dbReference type="EMBL" id="CP051461">
    <property type="protein sequence ID" value="QJC56005.1"/>
    <property type="molecule type" value="Genomic_DNA"/>
</dbReference>
<accession>A0A6H2H816</accession>
<sequence>MIQSPIRAGRLLPLKRAMLGAIAAPALLVLTTLGVATPVAAKTLVFCSEGSPENFYPGINTTGTSFDANEPIYNRLVEFERGGTKVVPSLAEKWEVSPDGKTYTFFLRKGVKWHNTRSFKPTRDFNADDMVFAFERQWKEDNPFFKVTSPNHSYFSDMGMPKLLQTVEKIDDYTVKITLANPEAPFLANLAMPYAAIQSKEYADAMLKAGTPEKIDQDPIGTGPFSLVQYQKDAVIRYKAFPAYWDGKAKIDDLIFAITPDASVRWAKLQKGECHVMPYPNPADLEAIRKDPAIKVLEQPGLNVGYLAFNTQKKPFDDVRVRKAISMAINKKAIIDGVYLGTGIAAKNPIPPTMWSYNDKIKDDVFDPVAAKKLLAAAGYPNGLTTDLWAMPVQRPYNPNAKRIAELMQADLAKIGVKAEIKSFEWGEYRKRMQAGEHQMGMLGWTGDNGDPDNFLYTLLGCASAQSASGSNIAKFCYKPYEDLVLKAKTVTNQAERTKLYEQAQVIFKQQAPWYTIAHAVQIKPMRKEVIDFKLSPFGRHSFYGVDIKE</sequence>
<dbReference type="PROSITE" id="PS01040">
    <property type="entry name" value="SBP_BACTERIAL_5"/>
    <property type="match status" value="1"/>
</dbReference>
<dbReference type="PIRSF" id="PIRSF002741">
    <property type="entry name" value="MppA"/>
    <property type="match status" value="1"/>
</dbReference>
<dbReference type="InterPro" id="IPR023765">
    <property type="entry name" value="SBP_5_CS"/>
</dbReference>
<dbReference type="GO" id="GO:0043190">
    <property type="term" value="C:ATP-binding cassette (ABC) transporter complex"/>
    <property type="evidence" value="ECO:0007669"/>
    <property type="project" value="InterPro"/>
</dbReference>
<organism evidence="4 5">
    <name type="scientific">Polaromonas vacuolata</name>
    <dbReference type="NCBI Taxonomy" id="37448"/>
    <lineage>
        <taxon>Bacteria</taxon>
        <taxon>Pseudomonadati</taxon>
        <taxon>Pseudomonadota</taxon>
        <taxon>Betaproteobacteria</taxon>
        <taxon>Burkholderiales</taxon>
        <taxon>Comamonadaceae</taxon>
        <taxon>Polaromonas</taxon>
    </lineage>
</organism>
<dbReference type="InterPro" id="IPR000914">
    <property type="entry name" value="SBP_5_dom"/>
</dbReference>
<reference evidence="4 5" key="1">
    <citation type="submission" date="2020-04" db="EMBL/GenBank/DDBJ databases">
        <title>Complete genome of a Psychrophilic, Marine, Gas Vacuolate Bacterium Polaromonas vacuolata KCTC 22033T.</title>
        <authorList>
            <person name="Hwang K."/>
            <person name="Kim K.M."/>
        </authorList>
    </citation>
    <scope>NUCLEOTIDE SEQUENCE [LARGE SCALE GENOMIC DNA]</scope>
    <source>
        <strain evidence="4 5">KCTC 22033</strain>
    </source>
</reference>
<dbReference type="Proteomes" id="UP000502041">
    <property type="component" value="Chromosome"/>
</dbReference>
<dbReference type="GO" id="GO:0030288">
    <property type="term" value="C:outer membrane-bounded periplasmic space"/>
    <property type="evidence" value="ECO:0007669"/>
    <property type="project" value="TreeGrafter"/>
</dbReference>
<evidence type="ECO:0000256" key="2">
    <source>
        <dbReference type="ARBA" id="ARBA00022729"/>
    </source>
</evidence>
<dbReference type="InterPro" id="IPR039424">
    <property type="entry name" value="SBP_5"/>
</dbReference>
<dbReference type="FunFam" id="3.40.190.10:FF:000036">
    <property type="entry name" value="Dipeptide ABC transporter, substrate-binding protein"/>
    <property type="match status" value="1"/>
</dbReference>
<comment type="similarity">
    <text evidence="1">Belongs to the bacterial solute-binding protein 5 family.</text>
</comment>